<keyword evidence="3" id="KW-1185">Reference proteome</keyword>
<feature type="signal peptide" evidence="1">
    <location>
        <begin position="1"/>
        <end position="21"/>
    </location>
</feature>
<dbReference type="EMBL" id="JAVIXS010000001">
    <property type="protein sequence ID" value="MDR4950945.1"/>
    <property type="molecule type" value="Genomic_DNA"/>
</dbReference>
<evidence type="ECO:0000313" key="2">
    <source>
        <dbReference type="EMBL" id="MDR4950945.1"/>
    </source>
</evidence>
<keyword evidence="1" id="KW-0732">Signal</keyword>
<dbReference type="RefSeq" id="WP_309521345.1">
    <property type="nucleotide sequence ID" value="NZ_JAVIXS010000001.1"/>
</dbReference>
<evidence type="ECO:0000313" key="3">
    <source>
        <dbReference type="Proteomes" id="UP001260959"/>
    </source>
</evidence>
<dbReference type="Proteomes" id="UP001260959">
    <property type="component" value="Unassembled WGS sequence"/>
</dbReference>
<sequence length="141" mass="16154">MNIFKLLSMVLMMACSLNACGQRYQNHQHKKIKSMDTSKIINIKVKQAIEAFQANDIEKWISLFAKDAVLLDDGNPRDLKEFSTHAILIENFVSIDKVEDNGNSVYGAFHSDKYGDFKAYFKFHFNKDGKINKLEIGQTDN</sequence>
<dbReference type="SUPFAM" id="SSF54427">
    <property type="entry name" value="NTF2-like"/>
    <property type="match status" value="1"/>
</dbReference>
<organism evidence="2 3">
    <name type="scientific">Chryseobacterium metallicongregator</name>
    <dbReference type="NCBI Taxonomy" id="3073042"/>
    <lineage>
        <taxon>Bacteria</taxon>
        <taxon>Pseudomonadati</taxon>
        <taxon>Bacteroidota</taxon>
        <taxon>Flavobacteriia</taxon>
        <taxon>Flavobacteriales</taxon>
        <taxon>Weeksellaceae</taxon>
        <taxon>Chryseobacterium group</taxon>
        <taxon>Chryseobacterium</taxon>
    </lineage>
</organism>
<dbReference type="Gene3D" id="3.10.450.50">
    <property type="match status" value="1"/>
</dbReference>
<gene>
    <name evidence="2" type="ORF">REB14_01965</name>
</gene>
<protein>
    <submittedName>
        <fullName evidence="2">Nuclear transport factor 2 family protein</fullName>
    </submittedName>
</protein>
<dbReference type="InterPro" id="IPR032710">
    <property type="entry name" value="NTF2-like_dom_sf"/>
</dbReference>
<reference evidence="2 3" key="1">
    <citation type="submission" date="2023-08" db="EMBL/GenBank/DDBJ databases">
        <authorList>
            <person name="Maltman C."/>
        </authorList>
    </citation>
    <scope>NUCLEOTIDE SEQUENCE [LARGE SCALE GENOMIC DNA]</scope>
    <source>
        <strain evidence="2 3">ES2</strain>
    </source>
</reference>
<proteinExistence type="predicted"/>
<feature type="chain" id="PRO_5047218516" evidence="1">
    <location>
        <begin position="22"/>
        <end position="141"/>
    </location>
</feature>
<evidence type="ECO:0000256" key="1">
    <source>
        <dbReference type="SAM" id="SignalP"/>
    </source>
</evidence>
<name>A0ABU1DZG9_9FLAO</name>
<comment type="caution">
    <text evidence="2">The sequence shown here is derived from an EMBL/GenBank/DDBJ whole genome shotgun (WGS) entry which is preliminary data.</text>
</comment>
<accession>A0ABU1DZG9</accession>